<protein>
    <submittedName>
        <fullName evidence="6">Uncharacterized protein</fullName>
    </submittedName>
</protein>
<accession>A0A0D1YXV6</accession>
<gene>
    <name evidence="6" type="ORF">PV11_02969</name>
</gene>
<dbReference type="GO" id="GO:0005778">
    <property type="term" value="C:peroxisomal membrane"/>
    <property type="evidence" value="ECO:0007669"/>
    <property type="project" value="UniProtKB-SubCell"/>
</dbReference>
<keyword evidence="3" id="KW-0576">Peroxisome</keyword>
<reference evidence="6 7" key="1">
    <citation type="submission" date="2015-01" db="EMBL/GenBank/DDBJ databases">
        <title>The Genome Sequence of Exophiala sideris CBS121828.</title>
        <authorList>
            <consortium name="The Broad Institute Genomics Platform"/>
            <person name="Cuomo C."/>
            <person name="de Hoog S."/>
            <person name="Gorbushina A."/>
            <person name="Stielow B."/>
            <person name="Teixiera M."/>
            <person name="Abouelleil A."/>
            <person name="Chapman S.B."/>
            <person name="Priest M."/>
            <person name="Young S.K."/>
            <person name="Wortman J."/>
            <person name="Nusbaum C."/>
            <person name="Birren B."/>
        </authorList>
    </citation>
    <scope>NUCLEOTIDE SEQUENCE [LARGE SCALE GENOMIC DNA]</scope>
    <source>
        <strain evidence="6 7">CBS 121828</strain>
    </source>
</reference>
<feature type="region of interest" description="Disordered" evidence="5">
    <location>
        <begin position="1"/>
        <end position="21"/>
    </location>
</feature>
<dbReference type="EMBL" id="KN846951">
    <property type="protein sequence ID" value="KIV87422.1"/>
    <property type="molecule type" value="Genomic_DNA"/>
</dbReference>
<evidence type="ECO:0000256" key="1">
    <source>
        <dbReference type="ARBA" id="ARBA00022593"/>
    </source>
</evidence>
<dbReference type="OrthoDB" id="10005898at2759"/>
<dbReference type="GO" id="GO:0016559">
    <property type="term" value="P:peroxisome fission"/>
    <property type="evidence" value="ECO:0007669"/>
    <property type="project" value="InterPro"/>
</dbReference>
<dbReference type="AlphaFoldDB" id="A0A0D1YXV6"/>
<evidence type="ECO:0000313" key="6">
    <source>
        <dbReference type="EMBL" id="KIV87422.1"/>
    </source>
</evidence>
<comment type="subcellular location">
    <subcellularLocation>
        <location evidence="4">Peroxisome membrane</location>
    </subcellularLocation>
</comment>
<evidence type="ECO:0000256" key="2">
    <source>
        <dbReference type="ARBA" id="ARBA00023136"/>
    </source>
</evidence>
<evidence type="ECO:0000313" key="7">
    <source>
        <dbReference type="Proteomes" id="UP000053599"/>
    </source>
</evidence>
<sequence length="305" mass="33508">MSSNEATHPDAEVVPQNVGDVEKREIEPIKPSQTPGLAKLPGEVQTTISKADEIVLRLSKLIKTTAGLGAALSTLNYSIYLAAYLHAQSPTRAAVITYISRLIGRTPSKVAPGALAPATPTSFLTPLGSLISDTRTTLRLTGLIPMYLWLRSLLSKKSASEMDFALRRVALIQCGAYIGFQALENVYHLGLKGVLPLTIVEKRGGVAKWVAWSCRAWLVGVASDFLRLQREAQLEQQKVGRTAQEKEDFDRKWWNEFMTAAYWMPVAVHYSLYPDGIKGFNMGLVGFLGLMAGLNNFRNQWAATA</sequence>
<dbReference type="Pfam" id="PF05648">
    <property type="entry name" value="PEX11"/>
    <property type="match status" value="1"/>
</dbReference>
<dbReference type="PANTHER" id="PTHR12652">
    <property type="entry name" value="PEROXISOMAL BIOGENESIS FACTOR 11"/>
    <property type="match status" value="1"/>
</dbReference>
<keyword evidence="2" id="KW-0472">Membrane</keyword>
<dbReference type="Proteomes" id="UP000053599">
    <property type="component" value="Unassembled WGS sequence"/>
</dbReference>
<organism evidence="6 7">
    <name type="scientific">Exophiala sideris</name>
    <dbReference type="NCBI Taxonomy" id="1016849"/>
    <lineage>
        <taxon>Eukaryota</taxon>
        <taxon>Fungi</taxon>
        <taxon>Dikarya</taxon>
        <taxon>Ascomycota</taxon>
        <taxon>Pezizomycotina</taxon>
        <taxon>Eurotiomycetes</taxon>
        <taxon>Chaetothyriomycetidae</taxon>
        <taxon>Chaetothyriales</taxon>
        <taxon>Herpotrichiellaceae</taxon>
        <taxon>Exophiala</taxon>
    </lineage>
</organism>
<evidence type="ECO:0000256" key="3">
    <source>
        <dbReference type="ARBA" id="ARBA00023140"/>
    </source>
</evidence>
<dbReference type="PANTHER" id="PTHR12652:SF25">
    <property type="entry name" value="MICROBODY (PEROXISOME) PROLIFERATION PROTEIN PEROXIN 11C (EUROFUNG)"/>
    <property type="match status" value="1"/>
</dbReference>
<name>A0A0D1YXV6_9EURO</name>
<dbReference type="STRING" id="1016849.A0A0D1YXV6"/>
<keyword evidence="1" id="KW-0962">Peroxisome biogenesis</keyword>
<dbReference type="InterPro" id="IPR008733">
    <property type="entry name" value="PEX11"/>
</dbReference>
<evidence type="ECO:0000256" key="5">
    <source>
        <dbReference type="SAM" id="MobiDB-lite"/>
    </source>
</evidence>
<evidence type="ECO:0000256" key="4">
    <source>
        <dbReference type="ARBA" id="ARBA00046271"/>
    </source>
</evidence>
<proteinExistence type="predicted"/>
<dbReference type="HOGENOM" id="CLU_052213_1_1_1"/>